<proteinExistence type="predicted"/>
<comment type="caution">
    <text evidence="2">The sequence shown here is derived from an EMBL/GenBank/DDBJ whole genome shotgun (WGS) entry which is preliminary data.</text>
</comment>
<feature type="chain" id="PRO_5009523599" description="Lipocalin-like domain-containing protein" evidence="1">
    <location>
        <begin position="23"/>
        <end position="141"/>
    </location>
</feature>
<evidence type="ECO:0000256" key="1">
    <source>
        <dbReference type="SAM" id="SignalP"/>
    </source>
</evidence>
<protein>
    <recommendedName>
        <fullName evidence="4">Lipocalin-like domain-containing protein</fullName>
    </recommendedName>
</protein>
<evidence type="ECO:0000313" key="2">
    <source>
        <dbReference type="EMBL" id="OGG52534.1"/>
    </source>
</evidence>
<gene>
    <name evidence="2" type="ORF">A3F84_25440</name>
</gene>
<dbReference type="Proteomes" id="UP000178606">
    <property type="component" value="Unassembled WGS sequence"/>
</dbReference>
<name>A0A1F6CTR0_HANXR</name>
<feature type="signal peptide" evidence="1">
    <location>
        <begin position="1"/>
        <end position="22"/>
    </location>
</feature>
<dbReference type="AlphaFoldDB" id="A0A1F6CTR0"/>
<dbReference type="EMBL" id="MFKF01000140">
    <property type="protein sequence ID" value="OGG52534.1"/>
    <property type="molecule type" value="Genomic_DNA"/>
</dbReference>
<organism evidence="2 3">
    <name type="scientific">Handelsmanbacteria sp. (strain RIFCSPLOWO2_12_FULL_64_10)</name>
    <dbReference type="NCBI Taxonomy" id="1817868"/>
    <lineage>
        <taxon>Bacteria</taxon>
        <taxon>Candidatus Handelsmaniibacteriota</taxon>
    </lineage>
</organism>
<accession>A0A1F6CTR0</accession>
<dbReference type="PROSITE" id="PS51257">
    <property type="entry name" value="PROKAR_LIPOPROTEIN"/>
    <property type="match status" value="1"/>
</dbReference>
<keyword evidence="1" id="KW-0732">Signal</keyword>
<reference evidence="2 3" key="1">
    <citation type="journal article" date="2016" name="Nat. Commun.">
        <title>Thousands of microbial genomes shed light on interconnected biogeochemical processes in an aquifer system.</title>
        <authorList>
            <person name="Anantharaman K."/>
            <person name="Brown C.T."/>
            <person name="Hug L.A."/>
            <person name="Sharon I."/>
            <person name="Castelle C.J."/>
            <person name="Probst A.J."/>
            <person name="Thomas B.C."/>
            <person name="Singh A."/>
            <person name="Wilkins M.J."/>
            <person name="Karaoz U."/>
            <person name="Brodie E.L."/>
            <person name="Williams K.H."/>
            <person name="Hubbard S.S."/>
            <person name="Banfield J.F."/>
        </authorList>
    </citation>
    <scope>NUCLEOTIDE SEQUENCE [LARGE SCALE GENOMIC DNA]</scope>
    <source>
        <strain evidence="3">RIFCSPLOWO2_12_FULL_64_10</strain>
    </source>
</reference>
<evidence type="ECO:0008006" key="4">
    <source>
        <dbReference type="Google" id="ProtNLM"/>
    </source>
</evidence>
<sequence>MKGTMILTVGLVAMATLVGCGANNPAGLNSSDGSLTKPQDARLVGAWSMQTDNGLAPVIAFKITDEVDVTEDDFPKGPLTISGTYQVDGDKVALKAGAVEGQQGAAVARVLGRFTTYTYAIDGNVLTLKRVDGEIIRWKKM</sequence>
<evidence type="ECO:0000313" key="3">
    <source>
        <dbReference type="Proteomes" id="UP000178606"/>
    </source>
</evidence>